<feature type="transmembrane region" description="Helical" evidence="1">
    <location>
        <begin position="220"/>
        <end position="240"/>
    </location>
</feature>
<evidence type="ECO:0000259" key="2">
    <source>
        <dbReference type="Pfam" id="PF20151"/>
    </source>
</evidence>
<sequence length="295" mass="33400">MSNTEDLLELGWVLVSLDSLKYFTIHKIVAVAVTSSWVYDYFLTFADEIAFLTQSQWKWTKLLYVVCRYLTSIFLSLEMLMVLQPTMSIHMCQVLYSVNAYLGTIIVFCADVVFVVRACAIWEHRRSIVVLFLVTTAMYIIAAAAVLSISRASPYTITKSPIPVTSCYDTSDGIVIIIIYVILAVSEAQVLGFAVYKAATSYWRVGNRNRLLEQLIHHNVIYVTCVLVFSVAAILTTALVKESYGFMIARWQVVVHAFLAARMYRGLWRADRRRVLLESFTFSLATFNAAPGMLD</sequence>
<dbReference type="Pfam" id="PF20151">
    <property type="entry name" value="DUF6533"/>
    <property type="match status" value="1"/>
</dbReference>
<dbReference type="Proteomes" id="UP000092154">
    <property type="component" value="Unassembled WGS sequence"/>
</dbReference>
<feature type="transmembrane region" description="Helical" evidence="1">
    <location>
        <begin position="246"/>
        <end position="264"/>
    </location>
</feature>
<keyword evidence="1" id="KW-0472">Membrane</keyword>
<dbReference type="AlphaFoldDB" id="A0A1B7MIL9"/>
<feature type="transmembrane region" description="Helical" evidence="1">
    <location>
        <begin position="62"/>
        <end position="82"/>
    </location>
</feature>
<protein>
    <recommendedName>
        <fullName evidence="2">DUF6533 domain-containing protein</fullName>
    </recommendedName>
</protein>
<keyword evidence="1" id="KW-0812">Transmembrane</keyword>
<evidence type="ECO:0000313" key="4">
    <source>
        <dbReference type="Proteomes" id="UP000092154"/>
    </source>
</evidence>
<accession>A0A1B7MIL9</accession>
<feature type="transmembrane region" description="Helical" evidence="1">
    <location>
        <begin position="128"/>
        <end position="153"/>
    </location>
</feature>
<name>A0A1B7MIL9_9AGAM</name>
<dbReference type="EMBL" id="KV449005">
    <property type="protein sequence ID" value="OAX32451.1"/>
    <property type="molecule type" value="Genomic_DNA"/>
</dbReference>
<proteinExistence type="predicted"/>
<feature type="transmembrane region" description="Helical" evidence="1">
    <location>
        <begin position="94"/>
        <end position="116"/>
    </location>
</feature>
<organism evidence="3 4">
    <name type="scientific">Rhizopogon vinicolor AM-OR11-026</name>
    <dbReference type="NCBI Taxonomy" id="1314800"/>
    <lineage>
        <taxon>Eukaryota</taxon>
        <taxon>Fungi</taxon>
        <taxon>Dikarya</taxon>
        <taxon>Basidiomycota</taxon>
        <taxon>Agaricomycotina</taxon>
        <taxon>Agaricomycetes</taxon>
        <taxon>Agaricomycetidae</taxon>
        <taxon>Boletales</taxon>
        <taxon>Suillineae</taxon>
        <taxon>Rhizopogonaceae</taxon>
        <taxon>Rhizopogon</taxon>
    </lineage>
</organism>
<feature type="transmembrane region" description="Helical" evidence="1">
    <location>
        <begin position="173"/>
        <end position="199"/>
    </location>
</feature>
<evidence type="ECO:0000313" key="3">
    <source>
        <dbReference type="EMBL" id="OAX32451.1"/>
    </source>
</evidence>
<feature type="transmembrane region" description="Helical" evidence="1">
    <location>
        <begin position="20"/>
        <end position="42"/>
    </location>
</feature>
<dbReference type="OrthoDB" id="2642309at2759"/>
<gene>
    <name evidence="3" type="ORF">K503DRAFT_805218</name>
</gene>
<dbReference type="InterPro" id="IPR045340">
    <property type="entry name" value="DUF6533"/>
</dbReference>
<reference evidence="3 4" key="1">
    <citation type="submission" date="2016-06" db="EMBL/GenBank/DDBJ databases">
        <title>Comparative genomics of the ectomycorrhizal sister species Rhizopogon vinicolor and Rhizopogon vesiculosus (Basidiomycota: Boletales) reveals a divergence of the mating type B locus.</title>
        <authorList>
            <consortium name="DOE Joint Genome Institute"/>
            <person name="Mujic A.B."/>
            <person name="Kuo A."/>
            <person name="Tritt A."/>
            <person name="Lipzen A."/>
            <person name="Chen C."/>
            <person name="Johnson J."/>
            <person name="Sharma A."/>
            <person name="Barry K."/>
            <person name="Grigoriev I.V."/>
            <person name="Spatafora J.W."/>
        </authorList>
    </citation>
    <scope>NUCLEOTIDE SEQUENCE [LARGE SCALE GENOMIC DNA]</scope>
    <source>
        <strain evidence="3 4">AM-OR11-026</strain>
    </source>
</reference>
<feature type="domain" description="DUF6533" evidence="2">
    <location>
        <begin position="29"/>
        <end position="71"/>
    </location>
</feature>
<keyword evidence="1" id="KW-1133">Transmembrane helix</keyword>
<evidence type="ECO:0000256" key="1">
    <source>
        <dbReference type="SAM" id="Phobius"/>
    </source>
</evidence>
<dbReference type="InParanoid" id="A0A1B7MIL9"/>
<keyword evidence="4" id="KW-1185">Reference proteome</keyword>